<accession>A0A2Z4PW17</accession>
<dbReference type="EMBL" id="CP016181">
    <property type="protein sequence ID" value="AWY01680.1"/>
    <property type="molecule type" value="Genomic_DNA"/>
</dbReference>
<dbReference type="Proteomes" id="UP000249898">
    <property type="component" value="Chromosome"/>
</dbReference>
<reference evidence="3 5" key="2">
    <citation type="submission" date="2020-06" db="EMBL/GenBank/DDBJ databases">
        <authorList>
            <person name="Voronona O.L."/>
            <person name="Aksenova E.I."/>
            <person name="Kunda M.S."/>
            <person name="Semenov A.N."/>
            <person name="Ryzhova N."/>
        </authorList>
    </citation>
    <scope>NUCLEOTIDE SEQUENCE [LARGE SCALE GENOMIC DNA]</scope>
    <source>
        <strain evidence="3 5">MPKMM3633</strain>
    </source>
</reference>
<keyword evidence="1" id="KW-0472">Membrane</keyword>
<dbReference type="OrthoDB" id="6107849at2"/>
<proteinExistence type="predicted"/>
<keyword evidence="1" id="KW-1133">Transmembrane helix</keyword>
<feature type="transmembrane region" description="Helical" evidence="1">
    <location>
        <begin position="21"/>
        <end position="42"/>
    </location>
</feature>
<evidence type="ECO:0000313" key="5">
    <source>
        <dbReference type="Proteomes" id="UP000509371"/>
    </source>
</evidence>
<evidence type="ECO:0000256" key="1">
    <source>
        <dbReference type="SAM" id="Phobius"/>
    </source>
</evidence>
<dbReference type="Proteomes" id="UP000509371">
    <property type="component" value="Chromosome"/>
</dbReference>
<dbReference type="AlphaFoldDB" id="A0A2Z4PW17"/>
<organism evidence="2 4">
    <name type="scientific">Marinomonas primoryensis</name>
    <dbReference type="NCBI Taxonomy" id="178399"/>
    <lineage>
        <taxon>Bacteria</taxon>
        <taxon>Pseudomonadati</taxon>
        <taxon>Pseudomonadota</taxon>
        <taxon>Gammaproteobacteria</taxon>
        <taxon>Oceanospirillales</taxon>
        <taxon>Oceanospirillaceae</taxon>
        <taxon>Marinomonas</taxon>
    </lineage>
</organism>
<name>A0A2Z4PW17_9GAMM</name>
<reference evidence="2 4" key="1">
    <citation type="submission" date="2016-06" db="EMBL/GenBank/DDBJ databases">
        <title>The sequenced genome of the ice-adhering bacterium Marinomonas primoryensis, from Antarctica.</title>
        <authorList>
            <person name="Graham L."/>
            <person name="Vance T.D.R."/>
            <person name="Davies P.L."/>
        </authorList>
    </citation>
    <scope>NUCLEOTIDE SEQUENCE [LARGE SCALE GENOMIC DNA]</scope>
    <source>
        <strain evidence="2 4">AceL</strain>
    </source>
</reference>
<evidence type="ECO:0000313" key="4">
    <source>
        <dbReference type="Proteomes" id="UP000249898"/>
    </source>
</evidence>
<sequence length="73" mass="8464">MKTKSFVPSTKRYNCTKKTTDYWGILFVGFIFFSSISCFLFANNINQQHSRNVSDSIKEPSNMMIDIGQKRKS</sequence>
<dbReference type="EMBL" id="CP054301">
    <property type="protein sequence ID" value="QKK79727.1"/>
    <property type="molecule type" value="Genomic_DNA"/>
</dbReference>
<keyword evidence="1 3" id="KW-0812">Transmembrane</keyword>
<gene>
    <name evidence="2" type="ORF">A8139_18215</name>
    <name evidence="3" type="ORF">MP3633_0991</name>
</gene>
<dbReference type="KEGG" id="mpri:MP3633_0991"/>
<protein>
    <submittedName>
        <fullName evidence="3">Putative transmembrane protein</fullName>
    </submittedName>
</protein>
<evidence type="ECO:0000313" key="3">
    <source>
        <dbReference type="EMBL" id="QKK79727.1"/>
    </source>
</evidence>
<evidence type="ECO:0000313" key="2">
    <source>
        <dbReference type="EMBL" id="AWY01680.1"/>
    </source>
</evidence>